<name>H0R3T8_9ACTN</name>
<organism evidence="1 2">
    <name type="scientific">Gordonia effusa NBRC 100432</name>
    <dbReference type="NCBI Taxonomy" id="1077974"/>
    <lineage>
        <taxon>Bacteria</taxon>
        <taxon>Bacillati</taxon>
        <taxon>Actinomycetota</taxon>
        <taxon>Actinomycetes</taxon>
        <taxon>Mycobacteriales</taxon>
        <taxon>Gordoniaceae</taxon>
        <taxon>Gordonia</taxon>
    </lineage>
</organism>
<accession>H0R3T8</accession>
<evidence type="ECO:0000313" key="2">
    <source>
        <dbReference type="Proteomes" id="UP000035034"/>
    </source>
</evidence>
<keyword evidence="2" id="KW-1185">Reference proteome</keyword>
<dbReference type="Proteomes" id="UP000035034">
    <property type="component" value="Unassembled WGS sequence"/>
</dbReference>
<dbReference type="STRING" id="1077974.GOEFS_094_00380"/>
<dbReference type="EMBL" id="BAEH01000094">
    <property type="protein sequence ID" value="GAB19739.1"/>
    <property type="molecule type" value="Genomic_DNA"/>
</dbReference>
<evidence type="ECO:0008006" key="3">
    <source>
        <dbReference type="Google" id="ProtNLM"/>
    </source>
</evidence>
<sequence>MGDRADVDLSVLRKQMAALSGRAGQRNAGSADERPVELLAVPRALAELLPHNGIARGSVVTVEGARSMVVALIAAVSGAGGQVAVVGMPQLSMLSAVQMGADLSGIAVVDDPGPDPVEIGGILLDGMDLVVLGLGGVAVPPARAKVLAGRARKQSAVLIVTGGRWPGAQLRLSTRVVAYQQTPAVRQEGLRVTGYGRILGWRLQVCVEGRGQRPMISEIDCRPGDGGDGSVRLSVVEQSLAMSLAVAN</sequence>
<dbReference type="RefSeq" id="WP_007319074.1">
    <property type="nucleotide sequence ID" value="NZ_BAEH01000094.1"/>
</dbReference>
<dbReference type="eggNOG" id="COG4544">
    <property type="taxonomic scope" value="Bacteria"/>
</dbReference>
<evidence type="ECO:0000313" key="1">
    <source>
        <dbReference type="EMBL" id="GAB19739.1"/>
    </source>
</evidence>
<comment type="caution">
    <text evidence="1">The sequence shown here is derived from an EMBL/GenBank/DDBJ whole genome shotgun (WGS) entry which is preliminary data.</text>
</comment>
<gene>
    <name evidence="1" type="ORF">GOEFS_094_00380</name>
</gene>
<dbReference type="AlphaFoldDB" id="H0R3T8"/>
<proteinExistence type="predicted"/>
<reference evidence="1 2" key="1">
    <citation type="submission" date="2011-12" db="EMBL/GenBank/DDBJ databases">
        <title>Whole genome shotgun sequence of Gordonia effusa NBRC 100432.</title>
        <authorList>
            <person name="Yoshida I."/>
            <person name="Takarada H."/>
            <person name="Hosoyama A."/>
            <person name="Tsuchikane K."/>
            <person name="Katsumata H."/>
            <person name="Yamazaki S."/>
            <person name="Fujita N."/>
        </authorList>
    </citation>
    <scope>NUCLEOTIDE SEQUENCE [LARGE SCALE GENOMIC DNA]</scope>
    <source>
        <strain evidence="1 2">NBRC 100432</strain>
    </source>
</reference>
<protein>
    <recommendedName>
        <fullName evidence="3">Protein RecA</fullName>
    </recommendedName>
</protein>